<dbReference type="EC" id="3.1.1.61" evidence="4"/>
<evidence type="ECO:0000256" key="1">
    <source>
        <dbReference type="ARBA" id="ARBA00022500"/>
    </source>
</evidence>
<comment type="function">
    <text evidence="4">Involved in chemotaxis. Part of a chemotaxis signal transduction system that modulates chemotaxis in response to various stimuli. Catalyzes the demethylation of specific methylglutamate residues introduced into the chemoreceptors (methyl-accepting chemotaxis proteins or MCP) by CheR. Also mediates the irreversible deamidation of specific glutamine residues to glutamic acid.</text>
</comment>
<dbReference type="CDD" id="cd16432">
    <property type="entry name" value="CheB_Rec"/>
    <property type="match status" value="1"/>
</dbReference>
<evidence type="ECO:0000259" key="9">
    <source>
        <dbReference type="PROSITE" id="PS50122"/>
    </source>
</evidence>
<feature type="domain" description="CheB-type methylesterase" evidence="9">
    <location>
        <begin position="157"/>
        <end position="353"/>
    </location>
</feature>
<comment type="caution">
    <text evidence="10">The sequence shown here is derived from an EMBL/GenBank/DDBJ whole genome shotgun (WGS) entry which is preliminary data.</text>
</comment>
<dbReference type="NCBIfam" id="NF001965">
    <property type="entry name" value="PRK00742.1"/>
    <property type="match status" value="1"/>
</dbReference>
<keyword evidence="4" id="KW-0963">Cytoplasm</keyword>
<dbReference type="OrthoDB" id="9793421at2"/>
<dbReference type="InterPro" id="IPR008248">
    <property type="entry name" value="CheB-like"/>
</dbReference>
<dbReference type="GO" id="GO:0005737">
    <property type="term" value="C:cytoplasm"/>
    <property type="evidence" value="ECO:0007669"/>
    <property type="project" value="UniProtKB-SubCell"/>
</dbReference>
<evidence type="ECO:0000259" key="8">
    <source>
        <dbReference type="PROSITE" id="PS50110"/>
    </source>
</evidence>
<dbReference type="PANTHER" id="PTHR42872:SF3">
    <property type="entry name" value="PROTEIN-GLUTAMATE METHYLESTERASE_PROTEIN-GLUTAMINE GLUTAMINASE 1"/>
    <property type="match status" value="1"/>
</dbReference>
<protein>
    <recommendedName>
        <fullName evidence="4">Protein-glutamate methylesterase/protein-glutamine glutaminase</fullName>
        <ecNumber evidence="4">3.1.1.61</ecNumber>
        <ecNumber evidence="4">3.5.1.44</ecNumber>
    </recommendedName>
</protein>
<evidence type="ECO:0000256" key="5">
    <source>
        <dbReference type="PROSITE-ProRule" id="PRU00050"/>
    </source>
</evidence>
<dbReference type="CDD" id="cd17541">
    <property type="entry name" value="REC_CheB-like"/>
    <property type="match status" value="1"/>
</dbReference>
<feature type="region of interest" description="Disordered" evidence="7">
    <location>
        <begin position="132"/>
        <end position="161"/>
    </location>
</feature>
<dbReference type="GO" id="GO:0050568">
    <property type="term" value="F:protein-glutamine glutaminase activity"/>
    <property type="evidence" value="ECO:0007669"/>
    <property type="project" value="UniProtKB-UniRule"/>
</dbReference>
<accession>A0A328AN13</accession>
<evidence type="ECO:0000256" key="7">
    <source>
        <dbReference type="SAM" id="MobiDB-lite"/>
    </source>
</evidence>
<dbReference type="Gene3D" id="3.40.50.180">
    <property type="entry name" value="Methylesterase CheB, C-terminal domain"/>
    <property type="match status" value="1"/>
</dbReference>
<dbReference type="SMART" id="SM00448">
    <property type="entry name" value="REC"/>
    <property type="match status" value="1"/>
</dbReference>
<dbReference type="PROSITE" id="PS50122">
    <property type="entry name" value="CHEB"/>
    <property type="match status" value="1"/>
</dbReference>
<dbReference type="RefSeq" id="WP_111528564.1">
    <property type="nucleotide sequence ID" value="NZ_JBHRSG010000004.1"/>
</dbReference>
<comment type="PTM">
    <text evidence="4">Phosphorylated by CheA. Phosphorylation of the N-terminal regulatory domain activates the methylesterase activity.</text>
</comment>
<dbReference type="Pfam" id="PF01339">
    <property type="entry name" value="CheB_methylest"/>
    <property type="match status" value="1"/>
</dbReference>
<name>A0A328AN13_9CAUL</name>
<feature type="modified residue" description="4-aspartylphosphate" evidence="4 6">
    <location>
        <position position="50"/>
    </location>
</feature>
<dbReference type="GO" id="GO:0008984">
    <property type="term" value="F:protein-glutamate methylesterase activity"/>
    <property type="evidence" value="ECO:0007669"/>
    <property type="project" value="UniProtKB-UniRule"/>
</dbReference>
<evidence type="ECO:0000256" key="3">
    <source>
        <dbReference type="ARBA" id="ARBA00048267"/>
    </source>
</evidence>
<dbReference type="InterPro" id="IPR000673">
    <property type="entry name" value="Sig_transdc_resp-reg_Me-estase"/>
</dbReference>
<dbReference type="HAMAP" id="MF_00099">
    <property type="entry name" value="CheB_chemtxs"/>
    <property type="match status" value="1"/>
</dbReference>
<keyword evidence="1 4" id="KW-0145">Chemotaxis</keyword>
<dbReference type="Gene3D" id="3.40.50.2300">
    <property type="match status" value="1"/>
</dbReference>
<dbReference type="GO" id="GO:0000156">
    <property type="term" value="F:phosphorelay response regulator activity"/>
    <property type="evidence" value="ECO:0007669"/>
    <property type="project" value="InterPro"/>
</dbReference>
<evidence type="ECO:0000313" key="11">
    <source>
        <dbReference type="Proteomes" id="UP000249254"/>
    </source>
</evidence>
<evidence type="ECO:0000256" key="6">
    <source>
        <dbReference type="PROSITE-ProRule" id="PRU00169"/>
    </source>
</evidence>
<organism evidence="10 11">
    <name type="scientific">Phenylobacterium soli</name>
    <dbReference type="NCBI Taxonomy" id="2170551"/>
    <lineage>
        <taxon>Bacteria</taxon>
        <taxon>Pseudomonadati</taxon>
        <taxon>Pseudomonadota</taxon>
        <taxon>Alphaproteobacteria</taxon>
        <taxon>Caulobacterales</taxon>
        <taxon>Caulobacteraceae</taxon>
        <taxon>Phenylobacterium</taxon>
    </lineage>
</organism>
<dbReference type="EMBL" id="QFYQ01000001">
    <property type="protein sequence ID" value="RAK54814.1"/>
    <property type="molecule type" value="Genomic_DNA"/>
</dbReference>
<keyword evidence="4 6" id="KW-0597">Phosphoprotein</keyword>
<dbReference type="InterPro" id="IPR035909">
    <property type="entry name" value="CheB_C"/>
</dbReference>
<dbReference type="PROSITE" id="PS50110">
    <property type="entry name" value="RESPONSE_REGULATORY"/>
    <property type="match status" value="1"/>
</dbReference>
<feature type="active site" evidence="4 5">
    <location>
        <position position="172"/>
    </location>
</feature>
<reference evidence="11" key="1">
    <citation type="submission" date="2018-05" db="EMBL/GenBank/DDBJ databases">
        <authorList>
            <person name="Li X."/>
        </authorList>
    </citation>
    <scope>NUCLEOTIDE SEQUENCE [LARGE SCALE GENOMIC DNA]</scope>
    <source>
        <strain evidence="11">LX32</strain>
    </source>
</reference>
<comment type="catalytic activity">
    <reaction evidence="4">
        <text>L-glutaminyl-[protein] + H2O = L-glutamyl-[protein] + NH4(+)</text>
        <dbReference type="Rhea" id="RHEA:16441"/>
        <dbReference type="Rhea" id="RHEA-COMP:10207"/>
        <dbReference type="Rhea" id="RHEA-COMP:10208"/>
        <dbReference type="ChEBI" id="CHEBI:15377"/>
        <dbReference type="ChEBI" id="CHEBI:28938"/>
        <dbReference type="ChEBI" id="CHEBI:29973"/>
        <dbReference type="ChEBI" id="CHEBI:30011"/>
        <dbReference type="EC" id="3.5.1.44"/>
    </reaction>
</comment>
<evidence type="ECO:0000256" key="4">
    <source>
        <dbReference type="HAMAP-Rule" id="MF_00099"/>
    </source>
</evidence>
<dbReference type="InterPro" id="IPR001789">
    <property type="entry name" value="Sig_transdc_resp-reg_receiver"/>
</dbReference>
<evidence type="ECO:0000313" key="10">
    <source>
        <dbReference type="EMBL" id="RAK54814.1"/>
    </source>
</evidence>
<dbReference type="SUPFAM" id="SSF52172">
    <property type="entry name" value="CheY-like"/>
    <property type="match status" value="1"/>
</dbReference>
<comment type="subcellular location">
    <subcellularLocation>
        <location evidence="4">Cytoplasm</location>
    </subcellularLocation>
</comment>
<evidence type="ECO:0000256" key="2">
    <source>
        <dbReference type="ARBA" id="ARBA00022801"/>
    </source>
</evidence>
<dbReference type="GO" id="GO:0006935">
    <property type="term" value="P:chemotaxis"/>
    <property type="evidence" value="ECO:0007669"/>
    <property type="project" value="UniProtKB-UniRule"/>
</dbReference>
<dbReference type="PIRSF" id="PIRSF000876">
    <property type="entry name" value="RR_chemtxs_CheB"/>
    <property type="match status" value="1"/>
</dbReference>
<sequence>MVVDDSAVVRGLVSRQLATDSAIEVVCTASNGEIALREMERHEVDIVVLDIEMPVMDGLTALTRILKSHPHVEVIMASTLTRRNAEVSLKALQLGASDYVAKPETGLAGAAEFQRELVSKIKALGARKPVRAAPAPAAAPAPRNPLAASWPRPPATPASRRVKPQVLAIGASTGGPPALIGLFEALRGAVPQPILLTQHMPATFTALLAEQLSRAGERPCAEAKDGESIEPGRCYVAPGGWHMTVGRAGPTPVIRLNQDPPENFCRPAVDPMLRSIARVYGPAAIAVILTGMGADGAKGCEAISAAGGHFIAQDEATSVVWGMPGAAAATGLADAILPIGEVAPWIRRQVEVGA</sequence>
<feature type="domain" description="Response regulatory" evidence="8">
    <location>
        <begin position="1"/>
        <end position="117"/>
    </location>
</feature>
<dbReference type="EC" id="3.5.1.44" evidence="4"/>
<keyword evidence="11" id="KW-1185">Reference proteome</keyword>
<comment type="domain">
    <text evidence="4">Contains a C-terminal catalytic domain, and an N-terminal region which modulates catalytic activity.</text>
</comment>
<feature type="active site" evidence="4 5">
    <location>
        <position position="199"/>
    </location>
</feature>
<dbReference type="InterPro" id="IPR011006">
    <property type="entry name" value="CheY-like_superfamily"/>
</dbReference>
<proteinExistence type="inferred from homology"/>
<dbReference type="AlphaFoldDB" id="A0A328AN13"/>
<dbReference type="Pfam" id="PF00072">
    <property type="entry name" value="Response_reg"/>
    <property type="match status" value="1"/>
</dbReference>
<feature type="active site" evidence="4 5">
    <location>
        <position position="295"/>
    </location>
</feature>
<keyword evidence="2 4" id="KW-0378">Hydrolase</keyword>
<dbReference type="PANTHER" id="PTHR42872">
    <property type="entry name" value="PROTEIN-GLUTAMATE METHYLESTERASE/PROTEIN-GLUTAMINE GLUTAMINASE"/>
    <property type="match status" value="1"/>
</dbReference>
<comment type="similarity">
    <text evidence="4">Belongs to the CheB family.</text>
</comment>
<comment type="catalytic activity">
    <reaction evidence="3 4">
        <text>[protein]-L-glutamate 5-O-methyl ester + H2O = L-glutamyl-[protein] + methanol + H(+)</text>
        <dbReference type="Rhea" id="RHEA:23236"/>
        <dbReference type="Rhea" id="RHEA-COMP:10208"/>
        <dbReference type="Rhea" id="RHEA-COMP:10311"/>
        <dbReference type="ChEBI" id="CHEBI:15377"/>
        <dbReference type="ChEBI" id="CHEBI:15378"/>
        <dbReference type="ChEBI" id="CHEBI:17790"/>
        <dbReference type="ChEBI" id="CHEBI:29973"/>
        <dbReference type="ChEBI" id="CHEBI:82795"/>
        <dbReference type="EC" id="3.1.1.61"/>
    </reaction>
</comment>
<dbReference type="SUPFAM" id="SSF52738">
    <property type="entry name" value="Methylesterase CheB, C-terminal domain"/>
    <property type="match status" value="1"/>
</dbReference>
<dbReference type="Proteomes" id="UP000249254">
    <property type="component" value="Unassembled WGS sequence"/>
</dbReference>
<gene>
    <name evidence="4" type="primary">cheB</name>
    <name evidence="10" type="ORF">DJ017_09895</name>
</gene>